<feature type="region of interest" description="Disordered" evidence="1">
    <location>
        <begin position="60"/>
        <end position="233"/>
    </location>
</feature>
<evidence type="ECO:0000313" key="2">
    <source>
        <dbReference type="EMBL" id="KAF5258240.1"/>
    </source>
</evidence>
<evidence type="ECO:0000313" key="3">
    <source>
        <dbReference type="Proteomes" id="UP000558688"/>
    </source>
</evidence>
<proteinExistence type="predicted"/>
<feature type="compositionally biased region" description="Low complexity" evidence="1">
    <location>
        <begin position="163"/>
        <end position="226"/>
    </location>
</feature>
<organism evidence="2 3">
    <name type="scientific">Fusarium oxysporum</name>
    <name type="common">Fusarium vascular wilt</name>
    <dbReference type="NCBI Taxonomy" id="5507"/>
    <lineage>
        <taxon>Eukaryota</taxon>
        <taxon>Fungi</taxon>
        <taxon>Dikarya</taxon>
        <taxon>Ascomycota</taxon>
        <taxon>Pezizomycotina</taxon>
        <taxon>Sordariomycetes</taxon>
        <taxon>Hypocreomycetidae</taxon>
        <taxon>Hypocreales</taxon>
        <taxon>Nectriaceae</taxon>
        <taxon>Fusarium</taxon>
        <taxon>Fusarium oxysporum species complex</taxon>
    </lineage>
</organism>
<sequence>MNIHHKASWPIGKNTFPLGSDQVHVLTQCLQVRQQLSTPLALPGNTASLGNLKTLHPLVPPLSRSQLPETSAASEASTGSETSTLETLTTAVESTTTAPNFTSTSQVSTETDDCDDETTTQSTSTTAHGFTTISESSSIATQSESTLASVSSTAPSQSTRATQPAASTSELSSSASQSEPASSLATDVGSKTTSKGESTTTKTTKAIETTKSTETTEATETIETTENQLPTSLTTPVSIPIYTKAFSYTKVIPTETVTTVTYVTVCSTNPASLTTTYVPVTITYEPCGCHENGHSSVPSQTQGKPQPGYENGKPSVSIHGSPEPTHNNGTYHPPAQPTLSTSQPGAAVIPSASAPNNKGQEAAPTTLATEAVVTGEGQAAKSTHGLYLSQPAEAPSTPVIASGANRHQLMAWTWMAGIIGLVMVFE</sequence>
<feature type="compositionally biased region" description="Polar residues" evidence="1">
    <location>
        <begin position="147"/>
        <end position="162"/>
    </location>
</feature>
<dbReference type="EMBL" id="JAAFOW010002058">
    <property type="protein sequence ID" value="KAF5258240.1"/>
    <property type="molecule type" value="Genomic_DNA"/>
</dbReference>
<evidence type="ECO:0000256" key="1">
    <source>
        <dbReference type="SAM" id="MobiDB-lite"/>
    </source>
</evidence>
<comment type="caution">
    <text evidence="2">The sequence shown here is derived from an EMBL/GenBank/DDBJ whole genome shotgun (WGS) entry which is preliminary data.</text>
</comment>
<dbReference type="AlphaFoldDB" id="A0A8H5A7M2"/>
<feature type="region of interest" description="Disordered" evidence="1">
    <location>
        <begin position="293"/>
        <end position="362"/>
    </location>
</feature>
<name>A0A8H5A7M2_FUSOX</name>
<reference evidence="2" key="1">
    <citation type="submission" date="2020-02" db="EMBL/GenBank/DDBJ databases">
        <title>Identification and distribution of gene clusters putatively required for synthesis of sphingolipid metabolism inhibitors in phylogenetically diverse species of the filamentous fungus Fusarium.</title>
        <authorList>
            <person name="Kim H.-S."/>
            <person name="Busman M."/>
            <person name="Brown D.W."/>
            <person name="Divon H."/>
            <person name="Uhlig S."/>
            <person name="Proctor R.H."/>
        </authorList>
    </citation>
    <scope>NUCLEOTIDE SEQUENCE [LARGE SCALE GENOMIC DNA]</scope>
    <source>
        <strain evidence="2">NRRL 39464</strain>
    </source>
</reference>
<feature type="compositionally biased region" description="Low complexity" evidence="1">
    <location>
        <begin position="69"/>
        <end position="98"/>
    </location>
</feature>
<feature type="compositionally biased region" description="Low complexity" evidence="1">
    <location>
        <begin position="119"/>
        <end position="146"/>
    </location>
</feature>
<gene>
    <name evidence="2" type="ORF">FOXYS1_11197</name>
</gene>
<dbReference type="Proteomes" id="UP000558688">
    <property type="component" value="Unassembled WGS sequence"/>
</dbReference>
<accession>A0A8H5A7M2</accession>
<protein>
    <submittedName>
        <fullName evidence="2">Uncharacterized protein</fullName>
    </submittedName>
</protein>
<feature type="compositionally biased region" description="Polar residues" evidence="1">
    <location>
        <begin position="294"/>
        <end position="304"/>
    </location>
</feature>